<feature type="domain" description="Peptidase M24" evidence="4">
    <location>
        <begin position="318"/>
        <end position="526"/>
    </location>
</feature>
<keyword evidence="7" id="KW-1185">Reference proteome</keyword>
<dbReference type="GO" id="GO:0005737">
    <property type="term" value="C:cytoplasm"/>
    <property type="evidence" value="ECO:0007669"/>
    <property type="project" value="UniProtKB-ARBA"/>
</dbReference>
<dbReference type="InterPro" id="IPR000587">
    <property type="entry name" value="Creatinase_N"/>
</dbReference>
<dbReference type="SUPFAM" id="SSF55920">
    <property type="entry name" value="Creatinase/aminopeptidase"/>
    <property type="match status" value="1"/>
</dbReference>
<evidence type="ECO:0000313" key="7">
    <source>
        <dbReference type="Proteomes" id="UP000035642"/>
    </source>
</evidence>
<dbReference type="PANTHER" id="PTHR43763">
    <property type="entry name" value="XAA-PRO AMINOPEPTIDASE 1"/>
    <property type="match status" value="1"/>
</dbReference>
<dbReference type="PANTHER" id="PTHR43763:SF6">
    <property type="entry name" value="XAA-PRO AMINOPEPTIDASE 1"/>
    <property type="match status" value="1"/>
</dbReference>
<evidence type="ECO:0000256" key="1">
    <source>
        <dbReference type="ARBA" id="ARBA00008766"/>
    </source>
</evidence>
<dbReference type="Pfam" id="PF01321">
    <property type="entry name" value="Creatinase_N"/>
    <property type="match status" value="1"/>
</dbReference>
<dbReference type="STRING" id="6313.A0A0K0CYI4"/>
<dbReference type="SUPFAM" id="SSF53092">
    <property type="entry name" value="Creatinase/prolidase N-terminal domain"/>
    <property type="match status" value="1"/>
</dbReference>
<dbReference type="Proteomes" id="UP000035642">
    <property type="component" value="Unassembled WGS sequence"/>
</dbReference>
<dbReference type="InterPro" id="IPR029149">
    <property type="entry name" value="Creatin/AminoP/Spt16_N"/>
</dbReference>
<dbReference type="InterPro" id="IPR036005">
    <property type="entry name" value="Creatinase/aminopeptidase-like"/>
</dbReference>
<dbReference type="Gene3D" id="3.40.350.10">
    <property type="entry name" value="Creatinase/prolidase N-terminal domain"/>
    <property type="match status" value="2"/>
</dbReference>
<dbReference type="GO" id="GO:0004177">
    <property type="term" value="F:aminopeptidase activity"/>
    <property type="evidence" value="ECO:0007669"/>
    <property type="project" value="UniProtKB-ARBA"/>
</dbReference>
<dbReference type="AlphaFoldDB" id="A0A0K0CYI4"/>
<protein>
    <submittedName>
        <fullName evidence="8">Creatinase/aminopeptidase</fullName>
    </submittedName>
</protein>
<evidence type="ECO:0000313" key="8">
    <source>
        <dbReference type="WBParaSite" id="ACAC_0000270701-mRNA-1"/>
    </source>
</evidence>
<reference evidence="7" key="1">
    <citation type="submission" date="2012-09" db="EMBL/GenBank/DDBJ databases">
        <authorList>
            <person name="Martin A.A."/>
        </authorList>
    </citation>
    <scope>NUCLEOTIDE SEQUENCE</scope>
</reference>
<reference evidence="8" key="2">
    <citation type="submission" date="2016-04" db="UniProtKB">
        <authorList>
            <consortium name="WormBaseParasite"/>
        </authorList>
    </citation>
    <scope>IDENTIFICATION</scope>
</reference>
<comment type="similarity">
    <text evidence="1">Belongs to the peptidase M24B family.</text>
</comment>
<feature type="domain" description="Creatinase N-terminal" evidence="5">
    <location>
        <begin position="48"/>
        <end position="136"/>
    </location>
</feature>
<dbReference type="GO" id="GO:0046872">
    <property type="term" value="F:metal ion binding"/>
    <property type="evidence" value="ECO:0007669"/>
    <property type="project" value="UniProtKB-KW"/>
</dbReference>
<evidence type="ECO:0000259" key="4">
    <source>
        <dbReference type="Pfam" id="PF00557"/>
    </source>
</evidence>
<dbReference type="InterPro" id="IPR000994">
    <property type="entry name" value="Pept_M24"/>
</dbReference>
<dbReference type="Gene3D" id="3.90.230.10">
    <property type="entry name" value="Creatinase/methionine aminopeptidase superfamily"/>
    <property type="match status" value="1"/>
</dbReference>
<dbReference type="FunFam" id="3.90.230.10:FF:000009">
    <property type="entry name" value="xaa-Pro aminopeptidase 2"/>
    <property type="match status" value="1"/>
</dbReference>
<dbReference type="WBParaSite" id="ACAC_0000270701-mRNA-1">
    <property type="protein sequence ID" value="ACAC_0000270701-mRNA-1"/>
    <property type="gene ID" value="ACAC_0000270701"/>
</dbReference>
<accession>A0A0K0CYI4</accession>
<feature type="domain" description="Peptidase M24 C-terminal" evidence="6">
    <location>
        <begin position="537"/>
        <end position="599"/>
    </location>
</feature>
<keyword evidence="2" id="KW-0479">Metal-binding</keyword>
<evidence type="ECO:0000256" key="3">
    <source>
        <dbReference type="ARBA" id="ARBA00022801"/>
    </source>
</evidence>
<keyword evidence="3" id="KW-0378">Hydrolase</keyword>
<dbReference type="InterPro" id="IPR032416">
    <property type="entry name" value="Peptidase_M24_C"/>
</dbReference>
<proteinExistence type="inferred from homology"/>
<evidence type="ECO:0000259" key="5">
    <source>
        <dbReference type="Pfam" id="PF01321"/>
    </source>
</evidence>
<sequence>MSTKIDLLRAQFSSSKVLAVTNGTPIKAYLLPSTDAHQNEYLADHDFRVKFLTGFTGSNAYVAVTNEKAVLWTDGRYFTQALEQLVPPFKLLKQGQPDSISVEDFIARELNLGDWIGIDPSLHTYDGGEQLIKTLRSMGFHIALIRQNLVDEFWNDRPELPDKCPIILLPEEHGRCVRDKLKELRERISHKKCNSIVLAALDDIMWLLNIRGFDVKHNPLAYSYLLVTPSEVHLFMDKANIEMRSYLEQENIITHSYAEAYDFISKWNQEQEAEKAEHRVFVPTSTNYLFGSLFTHSSFVNGSPVQVMKGVKNHVELEGMRQSHIRDSATLVSFLMWIEVELLEGHSHSEIDLANKVDSLRAGTEKYVDLSFSTISAAGDHAAKPHYHSEGEEGKRLVTADQVYLLDSGAHYRDGTTDVTRTIWLEKNSPVPNEFIQYNTLVLKGHITLANTVFPQATTVGLDFGHGTGHGVGHFLNVHEGPVRIGHRAVNTGPDYWIREGMVLTIEPGYYLVGKWGTRIENCYEVVKAKVPSGADFLGFRALTLVPIQTSIIDKSLLSHREVEWLNAYHDQVLSTVGGYLQKTNRTKEFEWLKKQCGHI</sequence>
<dbReference type="Pfam" id="PF16189">
    <property type="entry name" value="Creatinase_N_2"/>
    <property type="match status" value="1"/>
</dbReference>
<dbReference type="InterPro" id="IPR050422">
    <property type="entry name" value="X-Pro_aminopeptidase_P"/>
</dbReference>
<dbReference type="Pfam" id="PF16188">
    <property type="entry name" value="Peptidase_M24_C"/>
    <property type="match status" value="1"/>
</dbReference>
<dbReference type="Pfam" id="PF00557">
    <property type="entry name" value="Peptidase_M24"/>
    <property type="match status" value="1"/>
</dbReference>
<name>A0A0K0CYI4_ANGCA</name>
<evidence type="ECO:0000259" key="6">
    <source>
        <dbReference type="Pfam" id="PF16188"/>
    </source>
</evidence>
<evidence type="ECO:0000256" key="2">
    <source>
        <dbReference type="ARBA" id="ARBA00022723"/>
    </source>
</evidence>
<organism evidence="7 8">
    <name type="scientific">Angiostrongylus cantonensis</name>
    <name type="common">Rat lungworm</name>
    <dbReference type="NCBI Taxonomy" id="6313"/>
    <lineage>
        <taxon>Eukaryota</taxon>
        <taxon>Metazoa</taxon>
        <taxon>Ecdysozoa</taxon>
        <taxon>Nematoda</taxon>
        <taxon>Chromadorea</taxon>
        <taxon>Rhabditida</taxon>
        <taxon>Rhabditina</taxon>
        <taxon>Rhabditomorpha</taxon>
        <taxon>Strongyloidea</taxon>
        <taxon>Metastrongylidae</taxon>
        <taxon>Angiostrongylus</taxon>
    </lineage>
</organism>